<feature type="transmembrane region" description="Helical" evidence="5">
    <location>
        <begin position="163"/>
        <end position="183"/>
    </location>
</feature>
<gene>
    <name evidence="7" type="ORF">ACFQS8_00950</name>
</gene>
<comment type="subcellular location">
    <subcellularLocation>
        <location evidence="1">Membrane</location>
        <topology evidence="1">Multi-pass membrane protein</topology>
    </subcellularLocation>
</comment>
<keyword evidence="3 5" id="KW-1133">Transmembrane helix</keyword>
<evidence type="ECO:0000256" key="4">
    <source>
        <dbReference type="ARBA" id="ARBA00023136"/>
    </source>
</evidence>
<evidence type="ECO:0000256" key="5">
    <source>
        <dbReference type="SAM" id="Phobius"/>
    </source>
</evidence>
<keyword evidence="8" id="KW-1185">Reference proteome</keyword>
<feature type="transmembrane region" description="Helical" evidence="5">
    <location>
        <begin position="78"/>
        <end position="100"/>
    </location>
</feature>
<feature type="transmembrane region" description="Helical" evidence="5">
    <location>
        <begin position="120"/>
        <end position="142"/>
    </location>
</feature>
<evidence type="ECO:0000256" key="1">
    <source>
        <dbReference type="ARBA" id="ARBA00004141"/>
    </source>
</evidence>
<accession>A0ABW2IGF8</accession>
<dbReference type="Pfam" id="PF07298">
    <property type="entry name" value="NnrU"/>
    <property type="match status" value="1"/>
</dbReference>
<dbReference type="Proteomes" id="UP001596492">
    <property type="component" value="Unassembled WGS sequence"/>
</dbReference>
<dbReference type="EMBL" id="JBHTBR010000002">
    <property type="protein sequence ID" value="MFC7290170.1"/>
    <property type="molecule type" value="Genomic_DNA"/>
</dbReference>
<sequence length="193" mass="21405">MYILISGLAVFLGLHVFASFRSRADGNISQKFGVKYKAIFALFSVIGLGMIIYGYGLARIDENWNTPLWIAPEWTRHIIIAVMPFSFILLVAAEAPAGYIKKYSKHPMLNGVKLWASVHLIYNGDWPSVLLFAGFLIMASISRTMAKLRGDEGMRRAQVSVKGDVIAVGVGLLLYMATVFILHDMLIGRPVLI</sequence>
<keyword evidence="2 5" id="KW-0812">Transmembrane</keyword>
<dbReference type="InterPro" id="IPR009915">
    <property type="entry name" value="NnrU_dom"/>
</dbReference>
<evidence type="ECO:0000256" key="2">
    <source>
        <dbReference type="ARBA" id="ARBA00022692"/>
    </source>
</evidence>
<protein>
    <submittedName>
        <fullName evidence="7">NnrU family protein</fullName>
    </submittedName>
</protein>
<name>A0ABW2IGF8_9PROT</name>
<comment type="caution">
    <text evidence="7">The sequence shown here is derived from an EMBL/GenBank/DDBJ whole genome shotgun (WGS) entry which is preliminary data.</text>
</comment>
<feature type="transmembrane region" description="Helical" evidence="5">
    <location>
        <begin position="40"/>
        <end position="58"/>
    </location>
</feature>
<feature type="domain" description="NnrU" evidence="6">
    <location>
        <begin position="3"/>
        <end position="189"/>
    </location>
</feature>
<proteinExistence type="predicted"/>
<organism evidence="7 8">
    <name type="scientific">Hirschia litorea</name>
    <dbReference type="NCBI Taxonomy" id="1199156"/>
    <lineage>
        <taxon>Bacteria</taxon>
        <taxon>Pseudomonadati</taxon>
        <taxon>Pseudomonadota</taxon>
        <taxon>Alphaproteobacteria</taxon>
        <taxon>Hyphomonadales</taxon>
        <taxon>Hyphomonadaceae</taxon>
        <taxon>Hirschia</taxon>
    </lineage>
</organism>
<reference evidence="8" key="1">
    <citation type="journal article" date="2019" name="Int. J. Syst. Evol. Microbiol.">
        <title>The Global Catalogue of Microorganisms (GCM) 10K type strain sequencing project: providing services to taxonomists for standard genome sequencing and annotation.</title>
        <authorList>
            <consortium name="The Broad Institute Genomics Platform"/>
            <consortium name="The Broad Institute Genome Sequencing Center for Infectious Disease"/>
            <person name="Wu L."/>
            <person name="Ma J."/>
        </authorList>
    </citation>
    <scope>NUCLEOTIDE SEQUENCE [LARGE SCALE GENOMIC DNA]</scope>
    <source>
        <strain evidence="8">CCUG 51308</strain>
    </source>
</reference>
<evidence type="ECO:0000313" key="7">
    <source>
        <dbReference type="EMBL" id="MFC7290170.1"/>
    </source>
</evidence>
<evidence type="ECO:0000259" key="6">
    <source>
        <dbReference type="Pfam" id="PF07298"/>
    </source>
</evidence>
<dbReference type="RefSeq" id="WP_382164835.1">
    <property type="nucleotide sequence ID" value="NZ_JBHTBR010000002.1"/>
</dbReference>
<evidence type="ECO:0000313" key="8">
    <source>
        <dbReference type="Proteomes" id="UP001596492"/>
    </source>
</evidence>
<keyword evidence="4 5" id="KW-0472">Membrane</keyword>
<evidence type="ECO:0000256" key="3">
    <source>
        <dbReference type="ARBA" id="ARBA00022989"/>
    </source>
</evidence>